<dbReference type="AlphaFoldDB" id="A0A9E7V378"/>
<evidence type="ECO:0000256" key="5">
    <source>
        <dbReference type="ARBA" id="ARBA00022617"/>
    </source>
</evidence>
<proteinExistence type="evidence at transcript level"/>
<dbReference type="InterPro" id="IPR002402">
    <property type="entry name" value="Cyt_P450_E_grp-II"/>
</dbReference>
<evidence type="ECO:0000256" key="1">
    <source>
        <dbReference type="ARBA" id="ARBA00001971"/>
    </source>
</evidence>
<dbReference type="GO" id="GO:0020037">
    <property type="term" value="F:heme binding"/>
    <property type="evidence" value="ECO:0007669"/>
    <property type="project" value="InterPro"/>
</dbReference>
<comment type="cofactor">
    <cofactor evidence="1">
        <name>heme</name>
        <dbReference type="ChEBI" id="CHEBI:30413"/>
    </cofactor>
</comment>
<evidence type="ECO:0000256" key="6">
    <source>
        <dbReference type="ARBA" id="ARBA00022723"/>
    </source>
</evidence>
<reference evidence="13" key="1">
    <citation type="submission" date="2021-10" db="EMBL/GenBank/DDBJ databases">
        <authorList>
            <person name="Chang G."/>
        </authorList>
    </citation>
    <scope>NUCLEOTIDE SEQUENCE</scope>
</reference>
<dbReference type="Gene3D" id="1.10.630.10">
    <property type="entry name" value="Cytochrome P450"/>
    <property type="match status" value="1"/>
</dbReference>
<evidence type="ECO:0000256" key="7">
    <source>
        <dbReference type="ARBA" id="ARBA00022824"/>
    </source>
</evidence>
<dbReference type="InterPro" id="IPR036396">
    <property type="entry name" value="Cyt_P450_sf"/>
</dbReference>
<dbReference type="PANTHER" id="PTHR24292">
    <property type="entry name" value="CYTOCHROME P450"/>
    <property type="match status" value="1"/>
</dbReference>
<keyword evidence="5" id="KW-0349">Heme</keyword>
<evidence type="ECO:0000313" key="13">
    <source>
        <dbReference type="EMBL" id="UYU26122.1"/>
    </source>
</evidence>
<gene>
    <name evidence="13" type="primary">CYP6BQ22</name>
</gene>
<sequence length="314" mass="36368">MFLPVALFAVIVATVYLSINWVRRQYSFWKDRGVLTPPISYVWGNYREIALQKKCFSEQLHEFYDYFKSKGVPHGGVYTFTSPVYIPVDIDIVKSILQTDFDHFAERGIYTNQEDDPLSANLFTLDEHKWKPLRTQFSPAFSSAKLRMMYDLLVQCATDLEVELDKFDGKSLDMKELIGRYTINVIGSSAFGVECNCFKEPNNDFRKNGSSFFHHTTLETLKVVLTDFAPNLMKKFHVIISKPSAIEFFKHLVKDTMDYREKNNIIRKDFMHLLIQLKNSGKVAETEEAGNMEKIAHDNEYLSKISLAKRMCSL</sequence>
<comment type="similarity">
    <text evidence="4">Belongs to the cytochrome P450 family.</text>
</comment>
<evidence type="ECO:0000256" key="10">
    <source>
        <dbReference type="ARBA" id="ARBA00023004"/>
    </source>
</evidence>
<evidence type="ECO:0000256" key="8">
    <source>
        <dbReference type="ARBA" id="ARBA00022848"/>
    </source>
</evidence>
<keyword evidence="8" id="KW-0492">Microsome</keyword>
<comment type="subcellular location">
    <subcellularLocation>
        <location evidence="3">Endoplasmic reticulum membrane</location>
        <topology evidence="3">Peripheral membrane protein</topology>
    </subcellularLocation>
    <subcellularLocation>
        <location evidence="2">Microsome membrane</location>
        <topology evidence="2">Peripheral membrane protein</topology>
    </subcellularLocation>
</comment>
<evidence type="ECO:0000256" key="4">
    <source>
        <dbReference type="ARBA" id="ARBA00010617"/>
    </source>
</evidence>
<protein>
    <submittedName>
        <fullName evidence="13">Cytochrome P450 6BQ22</fullName>
    </submittedName>
</protein>
<organism evidence="13">
    <name type="scientific">Propylea japonica</name>
    <dbReference type="NCBI Taxonomy" id="158624"/>
    <lineage>
        <taxon>Eukaryota</taxon>
        <taxon>Metazoa</taxon>
        <taxon>Ecdysozoa</taxon>
        <taxon>Arthropoda</taxon>
        <taxon>Hexapoda</taxon>
        <taxon>Insecta</taxon>
        <taxon>Pterygota</taxon>
        <taxon>Neoptera</taxon>
        <taxon>Endopterygota</taxon>
        <taxon>Coleoptera</taxon>
        <taxon>Polyphaga</taxon>
        <taxon>Cucujiformia</taxon>
        <taxon>Coccinelloidea</taxon>
        <taxon>Coccinellidae</taxon>
        <taxon>Coccinellinae</taxon>
        <taxon>Coccinellini</taxon>
        <taxon>Propylea</taxon>
    </lineage>
</organism>
<dbReference type="Pfam" id="PF00067">
    <property type="entry name" value="p450"/>
    <property type="match status" value="1"/>
</dbReference>
<accession>A0A9E7V378</accession>
<keyword evidence="9" id="KW-0560">Oxidoreductase</keyword>
<keyword evidence="6" id="KW-0479">Metal-binding</keyword>
<evidence type="ECO:0000256" key="2">
    <source>
        <dbReference type="ARBA" id="ARBA00004174"/>
    </source>
</evidence>
<dbReference type="GO" id="GO:0004497">
    <property type="term" value="F:monooxygenase activity"/>
    <property type="evidence" value="ECO:0007669"/>
    <property type="project" value="UniProtKB-KW"/>
</dbReference>
<dbReference type="GO" id="GO:0005506">
    <property type="term" value="F:iron ion binding"/>
    <property type="evidence" value="ECO:0007669"/>
    <property type="project" value="InterPro"/>
</dbReference>
<dbReference type="SUPFAM" id="SSF48264">
    <property type="entry name" value="Cytochrome P450"/>
    <property type="match status" value="1"/>
</dbReference>
<dbReference type="EMBL" id="OK490355">
    <property type="protein sequence ID" value="UYU26122.1"/>
    <property type="molecule type" value="mRNA"/>
</dbReference>
<dbReference type="GO" id="GO:0016705">
    <property type="term" value="F:oxidoreductase activity, acting on paired donors, with incorporation or reduction of molecular oxygen"/>
    <property type="evidence" value="ECO:0007669"/>
    <property type="project" value="InterPro"/>
</dbReference>
<evidence type="ECO:0000256" key="3">
    <source>
        <dbReference type="ARBA" id="ARBA00004406"/>
    </source>
</evidence>
<dbReference type="GO" id="GO:0005789">
    <property type="term" value="C:endoplasmic reticulum membrane"/>
    <property type="evidence" value="ECO:0007669"/>
    <property type="project" value="UniProtKB-SubCell"/>
</dbReference>
<dbReference type="InterPro" id="IPR050476">
    <property type="entry name" value="Insect_CytP450_Detox"/>
</dbReference>
<dbReference type="PANTHER" id="PTHR24292:SF100">
    <property type="entry name" value="CYTOCHROME P450 6A16, ISOFORM B-RELATED"/>
    <property type="match status" value="1"/>
</dbReference>
<keyword evidence="7" id="KW-0256">Endoplasmic reticulum</keyword>
<dbReference type="InterPro" id="IPR001128">
    <property type="entry name" value="Cyt_P450"/>
</dbReference>
<evidence type="ECO:0000256" key="9">
    <source>
        <dbReference type="ARBA" id="ARBA00023002"/>
    </source>
</evidence>
<dbReference type="PRINTS" id="PR00464">
    <property type="entry name" value="EP450II"/>
</dbReference>
<name>A0A9E7V378_9CUCU</name>
<keyword evidence="10" id="KW-0408">Iron</keyword>
<evidence type="ECO:0000256" key="12">
    <source>
        <dbReference type="ARBA" id="ARBA00023136"/>
    </source>
</evidence>
<evidence type="ECO:0000256" key="11">
    <source>
        <dbReference type="ARBA" id="ARBA00023033"/>
    </source>
</evidence>
<keyword evidence="12" id="KW-0472">Membrane</keyword>
<keyword evidence="11" id="KW-0503">Monooxygenase</keyword>